<dbReference type="Gene3D" id="3.40.50.1220">
    <property type="entry name" value="TPP-binding domain"/>
    <property type="match status" value="1"/>
</dbReference>
<sequence>MRFIPDGPDIPEELLTARDKGEVIFFCGAGVSRANAGLPDFFKLAEQVIDILGAGRRSPARQLLQKARETGRLTGVGGLIAADRVFGLLEREFEVCDVREAVAAAIRPAEGCDLTAHKVILNLARNRSGVTRLVTTNFDLLFEACDATLVAKGPPHLPDPRNDKEFQGIIHLHGKVTLDYASPDDEEFVVSSADFGRAYLADGWATKFIQSLLQRYYIVFVGYTADDPPVQYLLEALNLDAKSPRRMFAFQEGDHTEASALWERKGVTAIPFPEGDFASLWSTLAAWSVRARDLDAWYAKLFEMASVGPSAAGAHVRGQILSLAATTEGATRIARAGPQLDARWLLVLDSHQRYLDPSDRSYVKDQATWFDPFHHLSVDTDPSPMINDVANPYDRRKVPGQAVDVLIPSSADVGGAPFGALRSEKPILSELPIRLFQLGQWFVQVAHDPVAVWWAVQQTALHPKIRDQLEWRMRQANDLFPTEIRRAWRWLLTAWADERKDPDSLQHLVLSQVKAEGWSPSAVRSIALTHRPKFTVQKSYGLVHPLEWEGGGPTDQLLKLDVDYPHSHRRTSFPPEMLPYATAQFRSNIDLAISMEAEVRGNERLYFRTLVGDQGEVGFGQDLGDLTGLVTNYLHIVDEWFDADAASAKREIALWPVQDNQIYARLRIWAAGQVKATTSTEAADIILALSDEAFWSESHTRELLFALRQRWQDLDAVAREAIENKILHSSQMWPESVSGGVESAEAYYRLQRLNWLSKNGVDLSFDYEEVVNGLRQLAPDWKDDARDVAETNVMRVVSIGEDNDPGSLLTVRIKEIVEEARRAGHFDFWSQVRRAPFHGLVESKPKRALKALSIEAKSGRGAPREWADFLYNNARVQDSPRMKSVVAGRLIRLPALALAEISHPAATWFANNAGYFFNEGQEFLPQLWEQLIAALWSMEPQDDHKVDRSWADSAINAAVGELAKVCQAERGLGEIGQGDGLTLGMKQRFDDLLSLPGVMRSQAIVMISRQIKWLDYVDPVWTRSTIAPLASDSGNDGDAFWEGLLWAAVVPSKDLYLMLKAGLLERSARYDERSSFSQNYAGMVLAGWGGAPDEIEPERLVTNEEMREFLIVCGDDLRSQVLWNLRHWSKDPGSSWHHRLISFLTEVWPKQRSVKTQRVANDLIELAMDSGDLFPSIVSLVCRTVVPASRARIYGIAQEKSDSKYPARRYPSAMLDLLWATLGEDSAEWPYDIDDVFAILEEDPAVRDDGRFSELRHRRVG</sequence>
<keyword evidence="2" id="KW-1185">Reference proteome</keyword>
<dbReference type="RefSeq" id="WP_272743872.1">
    <property type="nucleotide sequence ID" value="NZ_JAQQKV010000001.1"/>
</dbReference>
<evidence type="ECO:0000313" key="2">
    <source>
        <dbReference type="Proteomes" id="UP001218579"/>
    </source>
</evidence>
<gene>
    <name evidence="1" type="ORF">PQU98_05400</name>
</gene>
<dbReference type="InterPro" id="IPR029035">
    <property type="entry name" value="DHS-like_NAD/FAD-binding_dom"/>
</dbReference>
<dbReference type="Proteomes" id="UP001218579">
    <property type="component" value="Unassembled WGS sequence"/>
</dbReference>
<dbReference type="SUPFAM" id="SSF52467">
    <property type="entry name" value="DHS-like NAD/FAD-binding domain"/>
    <property type="match status" value="1"/>
</dbReference>
<dbReference type="EMBL" id="JAQQKV010000001">
    <property type="protein sequence ID" value="MDC7675553.1"/>
    <property type="molecule type" value="Genomic_DNA"/>
</dbReference>
<protein>
    <submittedName>
        <fullName evidence="1">SIR2 family protein</fullName>
    </submittedName>
</protein>
<organism evidence="1 2">
    <name type="scientific">Asticcacaulis machinosus</name>
    <dbReference type="NCBI Taxonomy" id="2984211"/>
    <lineage>
        <taxon>Bacteria</taxon>
        <taxon>Pseudomonadati</taxon>
        <taxon>Pseudomonadota</taxon>
        <taxon>Alphaproteobacteria</taxon>
        <taxon>Caulobacterales</taxon>
        <taxon>Caulobacteraceae</taxon>
        <taxon>Asticcacaulis</taxon>
    </lineage>
</organism>
<reference evidence="1 2" key="1">
    <citation type="submission" date="2023-01" db="EMBL/GenBank/DDBJ databases">
        <title>Novel species of the genus Asticcacaulis isolated from rivers.</title>
        <authorList>
            <person name="Lu H."/>
        </authorList>
    </citation>
    <scope>NUCLEOTIDE SEQUENCE [LARGE SCALE GENOMIC DNA]</scope>
    <source>
        <strain evidence="1 2">LKC15W</strain>
    </source>
</reference>
<name>A0ABT5HH31_9CAUL</name>
<evidence type="ECO:0000313" key="1">
    <source>
        <dbReference type="EMBL" id="MDC7675553.1"/>
    </source>
</evidence>
<comment type="caution">
    <text evidence="1">The sequence shown here is derived from an EMBL/GenBank/DDBJ whole genome shotgun (WGS) entry which is preliminary data.</text>
</comment>
<dbReference type="Pfam" id="PF13289">
    <property type="entry name" value="SIR2_2"/>
    <property type="match status" value="1"/>
</dbReference>
<accession>A0ABT5HH31</accession>
<proteinExistence type="predicted"/>